<evidence type="ECO:0000256" key="9">
    <source>
        <dbReference type="ARBA" id="ARBA00023274"/>
    </source>
</evidence>
<dbReference type="SMART" id="SM00963">
    <property type="entry name" value="SRP54_N"/>
    <property type="match status" value="1"/>
</dbReference>
<dbReference type="InterPro" id="IPR027417">
    <property type="entry name" value="P-loop_NTPase"/>
</dbReference>
<dbReference type="Gene3D" id="3.40.50.300">
    <property type="entry name" value="P-loop containing nucleotide triphosphate hydrolases"/>
    <property type="match status" value="1"/>
</dbReference>
<feature type="domain" description="SRP54-type proteins GTP-binding" evidence="12">
    <location>
        <begin position="271"/>
        <end position="284"/>
    </location>
</feature>
<keyword evidence="8" id="KW-0733">Signal recognition particle</keyword>
<accession>A0ABS5CYA5</accession>
<dbReference type="InterPro" id="IPR036891">
    <property type="entry name" value="Signal_recog_part_SRP54_M_sf"/>
</dbReference>
<dbReference type="RefSeq" id="WP_203552226.1">
    <property type="nucleotide sequence ID" value="NZ_JACAOD020000007.1"/>
</dbReference>
<dbReference type="InterPro" id="IPR042101">
    <property type="entry name" value="SRP54_N_sf"/>
</dbReference>
<dbReference type="SUPFAM" id="SSF47446">
    <property type="entry name" value="Signal peptide-binding domain"/>
    <property type="match status" value="1"/>
</dbReference>
<keyword evidence="3" id="KW-0963">Cytoplasm</keyword>
<dbReference type="InterPro" id="IPR036225">
    <property type="entry name" value="SRP/SRP_N"/>
</dbReference>
<evidence type="ECO:0000256" key="1">
    <source>
        <dbReference type="ARBA" id="ARBA00004496"/>
    </source>
</evidence>
<proteinExistence type="inferred from homology"/>
<evidence type="ECO:0000313" key="14">
    <source>
        <dbReference type="Proteomes" id="UP001195571"/>
    </source>
</evidence>
<dbReference type="NCBIfam" id="TIGR00959">
    <property type="entry name" value="ffh"/>
    <property type="match status" value="1"/>
</dbReference>
<dbReference type="PANTHER" id="PTHR11564:SF5">
    <property type="entry name" value="SIGNAL RECOGNITION PARTICLE SUBUNIT SRP54"/>
    <property type="match status" value="1"/>
</dbReference>
<dbReference type="Gene3D" id="1.20.120.140">
    <property type="entry name" value="Signal recognition particle SRP54, nucleotide-binding domain"/>
    <property type="match status" value="1"/>
</dbReference>
<dbReference type="SUPFAM" id="SSF47364">
    <property type="entry name" value="Domain of the SRP/SRP receptor G-proteins"/>
    <property type="match status" value="1"/>
</dbReference>
<evidence type="ECO:0000256" key="8">
    <source>
        <dbReference type="ARBA" id="ARBA00023135"/>
    </source>
</evidence>
<keyword evidence="4" id="KW-0547">Nucleotide-binding</keyword>
<dbReference type="PROSITE" id="PS00300">
    <property type="entry name" value="SRP54"/>
    <property type="match status" value="1"/>
</dbReference>
<protein>
    <recommendedName>
        <fullName evidence="10">signal-recognition-particle GTPase</fullName>
        <ecNumber evidence="10">3.6.5.4</ecNumber>
    </recommendedName>
</protein>
<dbReference type="Pfam" id="PF02881">
    <property type="entry name" value="SRP54_N"/>
    <property type="match status" value="1"/>
</dbReference>
<keyword evidence="14" id="KW-1185">Reference proteome</keyword>
<evidence type="ECO:0000313" key="13">
    <source>
        <dbReference type="EMBL" id="MBP5835962.1"/>
    </source>
</evidence>
<keyword evidence="9" id="KW-0687">Ribonucleoprotein</keyword>
<dbReference type="InterPro" id="IPR013822">
    <property type="entry name" value="Signal_recog_particl_SRP54_hlx"/>
</dbReference>
<reference evidence="13" key="1">
    <citation type="submission" date="2021-04" db="EMBL/GenBank/DDBJ databases">
        <title>Genomic features of Candidatus Phytoplasma meliae isolate ChTYXIII (1SrXIII-G).</title>
        <authorList>
            <person name="Fernandez F.D."/>
            <person name="Conci L.R."/>
        </authorList>
    </citation>
    <scope>NUCLEOTIDE SEQUENCE [LARGE SCALE GENOMIC DNA]</scope>
    <source>
        <strain evidence="13">ChTYXIII-Mo</strain>
    </source>
</reference>
<dbReference type="PANTHER" id="PTHR11564">
    <property type="entry name" value="SIGNAL RECOGNITION PARTICLE 54K PROTEIN SRP54"/>
    <property type="match status" value="1"/>
</dbReference>
<dbReference type="InterPro" id="IPR004125">
    <property type="entry name" value="Signal_recog_particle_SRP54_M"/>
</dbReference>
<gene>
    <name evidence="13" type="primary">ffh</name>
    <name evidence="13" type="ORF">CHTY_001830</name>
</gene>
<dbReference type="CDD" id="cd18539">
    <property type="entry name" value="SRP_G"/>
    <property type="match status" value="1"/>
</dbReference>
<keyword evidence="7" id="KW-0342">GTP-binding</keyword>
<dbReference type="InterPro" id="IPR022941">
    <property type="entry name" value="SRP54"/>
</dbReference>
<dbReference type="Gene3D" id="1.10.260.30">
    <property type="entry name" value="Signal recognition particle, SRP54 subunit, M-domain"/>
    <property type="match status" value="1"/>
</dbReference>
<dbReference type="InterPro" id="IPR004780">
    <property type="entry name" value="SRP"/>
</dbReference>
<dbReference type="SUPFAM" id="SSF52540">
    <property type="entry name" value="P-loop containing nucleoside triphosphate hydrolases"/>
    <property type="match status" value="1"/>
</dbReference>
<sequence length="456" mass="51177">MSILGDGLQKIINKISGKKIIEPQDIEIIMKDIRLSLIEADVHLKVVDKFHDIIYQKSLKQEVLKGLKPKEQIIKIINETLTKILGATRVDLSLMPEPHLTTMMLIGLQGSGKTTTAGKLALWLRKKNHKKVLLIACDIYRPGAIEQLKTIGKQINIDVFSKEDSANPSVSEIVEEGLRYAKNQRYDAAIIDTAGRLTIDERMMQELQQIKSQCQPSEVLLIIDALSGQQSAENAQSFHQQVGATGVILTKMDADIKGGAALSVRTMTQLPLKFTSSSETIDFLEQFNPDRMASRILGMGDILTLIETVTDKIDPDQGKKMVDRFFEDSYNYYDFQKQLKTLKKMGSFSKILNFIPGLGGKMKHFSSSLNDEGLKKFEVLIQSMTLAEKKNPQLIASSSRRRLRIASGSGNKLSDVSQLINVLEQQKKMAKQMKKFDDEDVSKLQNDPLSFFNNLQ</sequence>
<evidence type="ECO:0000256" key="5">
    <source>
        <dbReference type="ARBA" id="ARBA00022801"/>
    </source>
</evidence>
<evidence type="ECO:0000256" key="3">
    <source>
        <dbReference type="ARBA" id="ARBA00022490"/>
    </source>
</evidence>
<keyword evidence="5" id="KW-0378">Hydrolase</keyword>
<dbReference type="InterPro" id="IPR000897">
    <property type="entry name" value="SRP54_GTPase_dom"/>
</dbReference>
<dbReference type="Proteomes" id="UP001195571">
    <property type="component" value="Unassembled WGS sequence"/>
</dbReference>
<dbReference type="SMART" id="SM00382">
    <property type="entry name" value="AAA"/>
    <property type="match status" value="1"/>
</dbReference>
<evidence type="ECO:0000256" key="11">
    <source>
        <dbReference type="ARBA" id="ARBA00048027"/>
    </source>
</evidence>
<dbReference type="EC" id="3.6.5.4" evidence="10"/>
<comment type="catalytic activity">
    <reaction evidence="11">
        <text>GTP + H2O = GDP + phosphate + H(+)</text>
        <dbReference type="Rhea" id="RHEA:19669"/>
        <dbReference type="ChEBI" id="CHEBI:15377"/>
        <dbReference type="ChEBI" id="CHEBI:15378"/>
        <dbReference type="ChEBI" id="CHEBI:37565"/>
        <dbReference type="ChEBI" id="CHEBI:43474"/>
        <dbReference type="ChEBI" id="CHEBI:58189"/>
        <dbReference type="EC" id="3.6.5.4"/>
    </reaction>
</comment>
<comment type="subcellular location">
    <subcellularLocation>
        <location evidence="1">Cytoplasm</location>
    </subcellularLocation>
</comment>
<dbReference type="Pfam" id="PF02978">
    <property type="entry name" value="SRP_SPB"/>
    <property type="match status" value="1"/>
</dbReference>
<evidence type="ECO:0000256" key="2">
    <source>
        <dbReference type="ARBA" id="ARBA00005450"/>
    </source>
</evidence>
<evidence type="ECO:0000259" key="12">
    <source>
        <dbReference type="PROSITE" id="PS00300"/>
    </source>
</evidence>
<comment type="similarity">
    <text evidence="2">Belongs to the GTP-binding SRP family. SRP54 subfamily.</text>
</comment>
<name>A0ABS5CYA5_9MOLU</name>
<dbReference type="InterPro" id="IPR003593">
    <property type="entry name" value="AAA+_ATPase"/>
</dbReference>
<evidence type="ECO:0000256" key="10">
    <source>
        <dbReference type="ARBA" id="ARBA00035672"/>
    </source>
</evidence>
<evidence type="ECO:0000256" key="7">
    <source>
        <dbReference type="ARBA" id="ARBA00023134"/>
    </source>
</evidence>
<dbReference type="Pfam" id="PF00448">
    <property type="entry name" value="SRP54"/>
    <property type="match status" value="1"/>
</dbReference>
<comment type="caution">
    <text evidence="13">The sequence shown here is derived from an EMBL/GenBank/DDBJ whole genome shotgun (WGS) entry which is preliminary data.</text>
</comment>
<dbReference type="EMBL" id="JACAOD020000007">
    <property type="protein sequence ID" value="MBP5835962.1"/>
    <property type="molecule type" value="Genomic_DNA"/>
</dbReference>
<evidence type="ECO:0000256" key="6">
    <source>
        <dbReference type="ARBA" id="ARBA00022884"/>
    </source>
</evidence>
<evidence type="ECO:0000256" key="4">
    <source>
        <dbReference type="ARBA" id="ARBA00022741"/>
    </source>
</evidence>
<organism evidence="13 14">
    <name type="scientific">Candidatus Phytoplasma meliae</name>
    <dbReference type="NCBI Taxonomy" id="1848402"/>
    <lineage>
        <taxon>Bacteria</taxon>
        <taxon>Bacillati</taxon>
        <taxon>Mycoplasmatota</taxon>
        <taxon>Mollicutes</taxon>
        <taxon>Acholeplasmatales</taxon>
        <taxon>Acholeplasmataceae</taxon>
        <taxon>Candidatus Phytoplasma</taxon>
        <taxon>16SrXIII (Mexican periwinkle virescence group)</taxon>
    </lineage>
</organism>
<keyword evidence="6" id="KW-0694">RNA-binding</keyword>
<dbReference type="SMART" id="SM00962">
    <property type="entry name" value="SRP54"/>
    <property type="match status" value="1"/>
</dbReference>